<protein>
    <recommendedName>
        <fullName evidence="1">Retroviral polymerase SH3-like domain-containing protein</fullName>
    </recommendedName>
</protein>
<accession>A0AAE8SPG5</accession>
<organism evidence="2 3">
    <name type="scientific">Fusarium torulosum</name>
    <dbReference type="NCBI Taxonomy" id="33205"/>
    <lineage>
        <taxon>Eukaryota</taxon>
        <taxon>Fungi</taxon>
        <taxon>Dikarya</taxon>
        <taxon>Ascomycota</taxon>
        <taxon>Pezizomycotina</taxon>
        <taxon>Sordariomycetes</taxon>
        <taxon>Hypocreomycetidae</taxon>
        <taxon>Hypocreales</taxon>
        <taxon>Nectriaceae</taxon>
        <taxon>Fusarium</taxon>
    </lineage>
</organism>
<evidence type="ECO:0000313" key="3">
    <source>
        <dbReference type="Proteomes" id="UP001187734"/>
    </source>
</evidence>
<dbReference type="AlphaFoldDB" id="A0AAE8SPG5"/>
<proteinExistence type="predicted"/>
<name>A0AAE8SPG5_9HYPO</name>
<sequence length="263" mass="29877">MGIADMGQVISHFLILYTHYIGRFKERSLSSKADSTTKIFLRPQDTGERMPFSLQRLAVCPVFEGKASAETVRIDNIEEFTPHIRLLKSLSSRPRLADAEKAFEAFTNKAKTPFEEFREDLKPGDNKPDVAHLRIIRCKCFVHIEPENREKFKKLNARAWLGILLGFIGRFIYKVYNRATGKIAKTPYVIFHEENGVDQGENIKRTLPEGAIRRKNEDFDHPTVGEVCETGAVGHRFSSPAVTIYFTNLADEVLCLSVVMSPD</sequence>
<keyword evidence="3" id="KW-1185">Reference proteome</keyword>
<evidence type="ECO:0000259" key="1">
    <source>
        <dbReference type="Pfam" id="PF25597"/>
    </source>
</evidence>
<reference evidence="2" key="1">
    <citation type="submission" date="2018-03" db="EMBL/GenBank/DDBJ databases">
        <authorList>
            <person name="Guldener U."/>
        </authorList>
    </citation>
    <scope>NUCLEOTIDE SEQUENCE</scope>
</reference>
<feature type="domain" description="Retroviral polymerase SH3-like" evidence="1">
    <location>
        <begin position="138"/>
        <end position="197"/>
    </location>
</feature>
<dbReference type="Pfam" id="PF25597">
    <property type="entry name" value="SH3_retrovirus"/>
    <property type="match status" value="1"/>
</dbReference>
<evidence type="ECO:0000313" key="2">
    <source>
        <dbReference type="EMBL" id="SPJ89583.1"/>
    </source>
</evidence>
<gene>
    <name evidence="2" type="ORF">FTOL_12944</name>
</gene>
<comment type="caution">
    <text evidence="2">The sequence shown here is derived from an EMBL/GenBank/DDBJ whole genome shotgun (WGS) entry which is preliminary data.</text>
</comment>
<dbReference type="EMBL" id="ONZP01000675">
    <property type="protein sequence ID" value="SPJ89583.1"/>
    <property type="molecule type" value="Genomic_DNA"/>
</dbReference>
<dbReference type="InterPro" id="IPR057670">
    <property type="entry name" value="SH3_retrovirus"/>
</dbReference>
<dbReference type="Proteomes" id="UP001187734">
    <property type="component" value="Unassembled WGS sequence"/>
</dbReference>